<keyword evidence="5 8" id="KW-0812">Transmembrane</keyword>
<keyword evidence="2" id="KW-1003">Cell membrane</keyword>
<feature type="transmembrane region" description="Helical" evidence="8">
    <location>
        <begin position="196"/>
        <end position="213"/>
    </location>
</feature>
<keyword evidence="6 8" id="KW-1133">Transmembrane helix</keyword>
<feature type="transmembrane region" description="Helical" evidence="8">
    <location>
        <begin position="320"/>
        <end position="338"/>
    </location>
</feature>
<sequence>MVLLYWLSFAVFLYCIGFVAKRIAQPSLTEWIIVSFVLFTGSVIPTGFILSALHLTGQEFGWITGNFIVLGLHYALWSLLVPARHVSVRSIAANRGATFRAWVRELSPYLKTVFGLMFGTLVIIAITNFILVVFTVPNEWDSMTGHLNRAVRYIQRGTMAHFGGTNWNMDTYPKSPTTIQIYTYLISGRIENAFKFIHHLSYFITLVAVFGIAQRIGRNLSASFFCALAYAMFLDFLMQAVTTETDIVLTAYLSCLLYFIFTYYNTRDNRYLYLAGMTFGIVFGHKVTFALLLPSVFVIMLYGIFLAPNVKVFFNRTLRLGLAILLAVLIYTLPTGYIRNMQVFGHPIGPPTALQHQSVERFGGPKTQIKEGTRNIARYIYDFCNLDGIRNAQWGYNLNSVIRKPIVVLEDKLNLRLDEETRYSIVPFVFQRRFDFYNANPYWGVFGFALALPLILLVLIRVFRSRVHLFLAIAFCLHFIAISFSAVYDPFKGRYFIETGLFGVLFFLLLFSHHRLSIIKPRRNVWKGYVLVVVFLACISALMSIFLNVRCLPLPAYGHQSALGMDRIASQTFARPDITRAYQRFDSLVPPDATVALATINDDFEYPLYGAKLSRKLISINPFEQGLKPIPKEAEYLFYAKSVVNDTSRIKPLPGDIRLGSDTTMTNLIVRGEDYYLRKLK</sequence>
<dbReference type="InterPro" id="IPR050297">
    <property type="entry name" value="LipidA_mod_glycosyltrf_83"/>
</dbReference>
<feature type="transmembrane region" description="Helical" evidence="8">
    <location>
        <begin position="31"/>
        <end position="54"/>
    </location>
</feature>
<reference evidence="10 11" key="1">
    <citation type="submission" date="2020-06" db="EMBL/GenBank/DDBJ databases">
        <title>Dyadobacter sandarakinus sp. nov., isolated from the soil of the Arctic Yellow River Station.</title>
        <authorList>
            <person name="Zhang Y."/>
            <person name="Peng F."/>
        </authorList>
    </citation>
    <scope>NUCLEOTIDE SEQUENCE [LARGE SCALE GENOMIC DNA]</scope>
    <source>
        <strain evidence="10 11">Q3-56</strain>
    </source>
</reference>
<feature type="transmembrane region" description="Helical" evidence="8">
    <location>
        <begin position="247"/>
        <end position="264"/>
    </location>
</feature>
<dbReference type="EMBL" id="CP056775">
    <property type="protein sequence ID" value="QRR03732.1"/>
    <property type="molecule type" value="Genomic_DNA"/>
</dbReference>
<feature type="transmembrane region" description="Helical" evidence="8">
    <location>
        <begin position="494"/>
        <end position="513"/>
    </location>
</feature>
<dbReference type="InterPro" id="IPR038731">
    <property type="entry name" value="RgtA/B/C-like"/>
</dbReference>
<evidence type="ECO:0000256" key="8">
    <source>
        <dbReference type="SAM" id="Phobius"/>
    </source>
</evidence>
<feature type="transmembrane region" description="Helical" evidence="8">
    <location>
        <begin position="525"/>
        <end position="547"/>
    </location>
</feature>
<accession>A0ABX7IE84</accession>
<proteinExistence type="predicted"/>
<keyword evidence="4" id="KW-0808">Transferase</keyword>
<feature type="transmembrane region" description="Helical" evidence="8">
    <location>
        <begin position="467"/>
        <end position="488"/>
    </location>
</feature>
<evidence type="ECO:0000313" key="10">
    <source>
        <dbReference type="EMBL" id="QRR03732.1"/>
    </source>
</evidence>
<feature type="transmembrane region" description="Helical" evidence="8">
    <location>
        <begin position="60"/>
        <end position="81"/>
    </location>
</feature>
<gene>
    <name evidence="10" type="ORF">HWI92_23860</name>
</gene>
<organism evidence="10 11">
    <name type="scientific">Dyadobacter sandarakinus</name>
    <dbReference type="NCBI Taxonomy" id="2747268"/>
    <lineage>
        <taxon>Bacteria</taxon>
        <taxon>Pseudomonadati</taxon>
        <taxon>Bacteroidota</taxon>
        <taxon>Cytophagia</taxon>
        <taxon>Cytophagales</taxon>
        <taxon>Spirosomataceae</taxon>
        <taxon>Dyadobacter</taxon>
    </lineage>
</organism>
<evidence type="ECO:0000256" key="2">
    <source>
        <dbReference type="ARBA" id="ARBA00022475"/>
    </source>
</evidence>
<feature type="transmembrane region" description="Helical" evidence="8">
    <location>
        <begin position="220"/>
        <end position="241"/>
    </location>
</feature>
<comment type="subcellular location">
    <subcellularLocation>
        <location evidence="1">Cell membrane</location>
        <topology evidence="1">Multi-pass membrane protein</topology>
    </subcellularLocation>
</comment>
<dbReference type="RefSeq" id="WP_204659923.1">
    <property type="nucleotide sequence ID" value="NZ_CP056775.1"/>
</dbReference>
<feature type="transmembrane region" description="Helical" evidence="8">
    <location>
        <begin position="295"/>
        <end position="313"/>
    </location>
</feature>
<protein>
    <submittedName>
        <fullName evidence="10">Glycosyltransferase family 39 protein</fullName>
    </submittedName>
</protein>
<feature type="transmembrane region" description="Helical" evidence="8">
    <location>
        <begin position="113"/>
        <end position="136"/>
    </location>
</feature>
<keyword evidence="7 8" id="KW-0472">Membrane</keyword>
<dbReference type="Pfam" id="PF13231">
    <property type="entry name" value="PMT_2"/>
    <property type="match status" value="1"/>
</dbReference>
<evidence type="ECO:0000256" key="3">
    <source>
        <dbReference type="ARBA" id="ARBA00022676"/>
    </source>
</evidence>
<feature type="transmembrane region" description="Helical" evidence="8">
    <location>
        <begin position="271"/>
        <end position="289"/>
    </location>
</feature>
<evidence type="ECO:0000256" key="5">
    <source>
        <dbReference type="ARBA" id="ARBA00022692"/>
    </source>
</evidence>
<feature type="transmembrane region" description="Helical" evidence="8">
    <location>
        <begin position="6"/>
        <end position="24"/>
    </location>
</feature>
<evidence type="ECO:0000256" key="7">
    <source>
        <dbReference type="ARBA" id="ARBA00023136"/>
    </source>
</evidence>
<dbReference type="Proteomes" id="UP000612680">
    <property type="component" value="Chromosome"/>
</dbReference>
<feature type="domain" description="Glycosyltransferase RgtA/B/C/D-like" evidence="9">
    <location>
        <begin position="179"/>
        <end position="329"/>
    </location>
</feature>
<evidence type="ECO:0000313" key="11">
    <source>
        <dbReference type="Proteomes" id="UP000612680"/>
    </source>
</evidence>
<dbReference type="PANTHER" id="PTHR33908:SF11">
    <property type="entry name" value="MEMBRANE PROTEIN"/>
    <property type="match status" value="1"/>
</dbReference>
<keyword evidence="11" id="KW-1185">Reference proteome</keyword>
<evidence type="ECO:0000256" key="1">
    <source>
        <dbReference type="ARBA" id="ARBA00004651"/>
    </source>
</evidence>
<evidence type="ECO:0000259" key="9">
    <source>
        <dbReference type="Pfam" id="PF13231"/>
    </source>
</evidence>
<evidence type="ECO:0000256" key="4">
    <source>
        <dbReference type="ARBA" id="ARBA00022679"/>
    </source>
</evidence>
<keyword evidence="3" id="KW-0328">Glycosyltransferase</keyword>
<evidence type="ECO:0000256" key="6">
    <source>
        <dbReference type="ARBA" id="ARBA00022989"/>
    </source>
</evidence>
<dbReference type="PANTHER" id="PTHR33908">
    <property type="entry name" value="MANNOSYLTRANSFERASE YKCB-RELATED"/>
    <property type="match status" value="1"/>
</dbReference>
<name>A0ABX7IE84_9BACT</name>
<feature type="transmembrane region" description="Helical" evidence="8">
    <location>
        <begin position="442"/>
        <end position="460"/>
    </location>
</feature>